<proteinExistence type="predicted"/>
<feature type="compositionally biased region" description="Basic and acidic residues" evidence="1">
    <location>
        <begin position="22"/>
        <end position="37"/>
    </location>
</feature>
<protein>
    <submittedName>
        <fullName evidence="2">AlpA family phage regulatory protein</fullName>
    </submittedName>
</protein>
<evidence type="ECO:0000256" key="1">
    <source>
        <dbReference type="SAM" id="MobiDB-lite"/>
    </source>
</evidence>
<evidence type="ECO:0000313" key="3">
    <source>
        <dbReference type="Proteomes" id="UP000324797"/>
    </source>
</evidence>
<sequence>MRDRAVDEGVRGRRRQRMTTANRHEAETEVASPDKSELRKMLTEKDVLAIVRIGRSTLWRLERAGRFPRGVHIAPNTKRWYLDEIASWQRAIAEHDPHFNPARGRGKARRRVSANAT</sequence>
<feature type="region of interest" description="Disordered" evidence="1">
    <location>
        <begin position="1"/>
        <end position="37"/>
    </location>
</feature>
<dbReference type="AlphaFoldDB" id="A0A5S4YWZ0"/>
<organism evidence="2 3">
    <name type="scientific">Bradyrhizobium hipponense</name>
    <dbReference type="NCBI Taxonomy" id="2605638"/>
    <lineage>
        <taxon>Bacteria</taxon>
        <taxon>Pseudomonadati</taxon>
        <taxon>Pseudomonadota</taxon>
        <taxon>Alphaproteobacteria</taxon>
        <taxon>Hyphomicrobiales</taxon>
        <taxon>Nitrobacteraceae</taxon>
        <taxon>Bradyrhizobium</taxon>
    </lineage>
</organism>
<comment type="caution">
    <text evidence="2">The sequence shown here is derived from an EMBL/GenBank/DDBJ whole genome shotgun (WGS) entry which is preliminary data.</text>
</comment>
<accession>A0A5S4YWZ0</accession>
<gene>
    <name evidence="2" type="ORF">FXV83_15140</name>
</gene>
<dbReference type="Proteomes" id="UP000324797">
    <property type="component" value="Unassembled WGS sequence"/>
</dbReference>
<dbReference type="EMBL" id="VSTH01000049">
    <property type="protein sequence ID" value="TYO65749.1"/>
    <property type="molecule type" value="Genomic_DNA"/>
</dbReference>
<evidence type="ECO:0000313" key="2">
    <source>
        <dbReference type="EMBL" id="TYO65749.1"/>
    </source>
</evidence>
<feature type="compositionally biased region" description="Basic and acidic residues" evidence="1">
    <location>
        <begin position="1"/>
        <end position="11"/>
    </location>
</feature>
<feature type="region of interest" description="Disordered" evidence="1">
    <location>
        <begin position="96"/>
        <end position="117"/>
    </location>
</feature>
<reference evidence="2 3" key="1">
    <citation type="submission" date="2019-08" db="EMBL/GenBank/DDBJ databases">
        <title>Bradyrhizobium hipponensis sp. nov., a rhizobium isolated from a Lupinus angustifolius root nodule in Tunisia.</title>
        <authorList>
            <person name="Off K."/>
            <person name="Rejili M."/>
            <person name="Mars M."/>
            <person name="Brachmann A."/>
            <person name="Marin M."/>
        </authorList>
    </citation>
    <scope>NUCLEOTIDE SEQUENCE [LARGE SCALE GENOMIC DNA]</scope>
    <source>
        <strain evidence="3">aSej3</strain>
    </source>
</reference>
<dbReference type="Pfam" id="PF05930">
    <property type="entry name" value="Phage_AlpA"/>
    <property type="match status" value="1"/>
</dbReference>
<name>A0A5S4YWZ0_9BRAD</name>
<feature type="compositionally biased region" description="Basic residues" evidence="1">
    <location>
        <begin position="104"/>
        <end position="117"/>
    </location>
</feature>
<dbReference type="InterPro" id="IPR010260">
    <property type="entry name" value="AlpA"/>
</dbReference>
<dbReference type="Gene3D" id="1.10.238.160">
    <property type="match status" value="1"/>
</dbReference>
<keyword evidence="3" id="KW-1185">Reference proteome</keyword>